<comment type="caution">
    <text evidence="12">The sequence shown here is derived from an EMBL/GenBank/DDBJ whole genome shotgun (WGS) entry which is preliminary data.</text>
</comment>
<feature type="compositionally biased region" description="Basic and acidic residues" evidence="10">
    <location>
        <begin position="186"/>
        <end position="199"/>
    </location>
</feature>
<dbReference type="InterPro" id="IPR000156">
    <property type="entry name" value="Ran_bind_dom"/>
</dbReference>
<feature type="region of interest" description="Disordered" evidence="10">
    <location>
        <begin position="1"/>
        <end position="70"/>
    </location>
</feature>
<dbReference type="PANTHER" id="PTHR23138">
    <property type="entry name" value="RAN BINDING PROTEIN"/>
    <property type="match status" value="1"/>
</dbReference>
<dbReference type="Gene3D" id="2.30.29.30">
    <property type="entry name" value="Pleckstrin-homology domain (PH domain)/Phosphotyrosine-binding domain (PTB)"/>
    <property type="match status" value="1"/>
</dbReference>
<keyword evidence="9" id="KW-0539">Nucleus</keyword>
<dbReference type="AlphaFoldDB" id="A0A9P5SL65"/>
<accession>A0A9P5SL65</accession>
<dbReference type="PROSITE" id="PS50196">
    <property type="entry name" value="RANBD1"/>
    <property type="match status" value="1"/>
</dbReference>
<sequence length="618" mass="65850">MSKRLNEEQITKEIYTHHDGDEEADVSKMGDFHKASSDALARRPPPVPELAKSFSAPASSSTTINPATSSRPNLFSQASFTFNIGSSVTLPSGSLIPTNPVDMESPKINEEGYEKALRGVNTTFMKKIQKELELNAIINLAHTFQQYIDHRIAIKKQFQGIAEPKPIVLSKDSEARTLSENDVRVKRSEGFRAKNDDRSSSTPISSSSGPQDSRASSGSTSTTSDNLVRKLDFGFGLPLNKIASAETIKPGQGLGGGSSISSAPGGLGTSSFGFGSSSIKGVVDPSRNPAGSIALGGGWSIGVGSPLDIDGSQTNFQRHGGAPSTPSIRSASFPGPSDSSMLSPMAASSLRAAAMSSRALGSPRPMTSNMRLFSTNAGGLSTTLSSTTSSLTPSENQPKFSFKPPAYRQPPKTTPFVLGTGGPNSEGSAAMARAFARVPSQETLIAGAKKLQFNPAMEAGFGLGSGGGLSGLGGGPPGNLPLAPTNSVEDDEEEGEQTVFEMRAKLFVLDKDEYRDQGIGQFRVREDMQSRKRRMMMRTDSTGLVSLNSWIIHPRSSLSPPTTTQDEVVVEAQQQQQLVPRQDKKSVIFFAMEENRPKQFLLRVKTEQDAAELLKALL</sequence>
<gene>
    <name evidence="12" type="ORF">BG006_006413</name>
</gene>
<feature type="compositionally biased region" description="Polar residues" evidence="10">
    <location>
        <begin position="365"/>
        <end position="379"/>
    </location>
</feature>
<name>A0A9P5SL65_9FUNG</name>
<evidence type="ECO:0000256" key="3">
    <source>
        <dbReference type="ARBA" id="ARBA00022737"/>
    </source>
</evidence>
<feature type="compositionally biased region" description="Low complexity" evidence="10">
    <location>
        <begin position="380"/>
        <end position="392"/>
    </location>
</feature>
<feature type="compositionally biased region" description="Gly residues" evidence="10">
    <location>
        <begin position="468"/>
        <end position="477"/>
    </location>
</feature>
<protein>
    <recommendedName>
        <fullName evidence="11">RanBD1 domain-containing protein</fullName>
    </recommendedName>
</protein>
<dbReference type="PANTHER" id="PTHR23138:SF141">
    <property type="entry name" value="NUCLEAR PORE COMPLEX PROTEIN NUP50"/>
    <property type="match status" value="1"/>
</dbReference>
<feature type="compositionally biased region" description="Polar residues" evidence="10">
    <location>
        <begin position="56"/>
        <end position="70"/>
    </location>
</feature>
<evidence type="ECO:0000256" key="9">
    <source>
        <dbReference type="ARBA" id="ARBA00023242"/>
    </source>
</evidence>
<comment type="subcellular location">
    <subcellularLocation>
        <location evidence="1">Nucleus</location>
        <location evidence="1">Nuclear pore complex</location>
    </subcellularLocation>
</comment>
<keyword evidence="6" id="KW-0007">Acetylation</keyword>
<dbReference type="CDD" id="cd13170">
    <property type="entry name" value="RanBD_NUP50"/>
    <property type="match status" value="1"/>
</dbReference>
<evidence type="ECO:0000256" key="10">
    <source>
        <dbReference type="SAM" id="MobiDB-lite"/>
    </source>
</evidence>
<feature type="region of interest" description="Disordered" evidence="10">
    <location>
        <begin position="468"/>
        <end position="488"/>
    </location>
</feature>
<evidence type="ECO:0000256" key="8">
    <source>
        <dbReference type="ARBA" id="ARBA00023132"/>
    </source>
</evidence>
<dbReference type="InterPro" id="IPR045255">
    <property type="entry name" value="RanBP1-like"/>
</dbReference>
<evidence type="ECO:0000256" key="1">
    <source>
        <dbReference type="ARBA" id="ARBA00004567"/>
    </source>
</evidence>
<dbReference type="InterPro" id="IPR011993">
    <property type="entry name" value="PH-like_dom_sf"/>
</dbReference>
<evidence type="ECO:0000256" key="6">
    <source>
        <dbReference type="ARBA" id="ARBA00022990"/>
    </source>
</evidence>
<feature type="region of interest" description="Disordered" evidence="10">
    <location>
        <begin position="186"/>
        <end position="224"/>
    </location>
</feature>
<feature type="compositionally biased region" description="Low complexity" evidence="10">
    <location>
        <begin position="336"/>
        <end position="360"/>
    </location>
</feature>
<keyword evidence="4" id="KW-0509">mRNA transport</keyword>
<dbReference type="GO" id="GO:0005643">
    <property type="term" value="C:nuclear pore"/>
    <property type="evidence" value="ECO:0007669"/>
    <property type="project" value="UniProtKB-SubCell"/>
</dbReference>
<evidence type="ECO:0000256" key="2">
    <source>
        <dbReference type="ARBA" id="ARBA00022448"/>
    </source>
</evidence>
<dbReference type="GO" id="GO:0015031">
    <property type="term" value="P:protein transport"/>
    <property type="evidence" value="ECO:0007669"/>
    <property type="project" value="UniProtKB-KW"/>
</dbReference>
<evidence type="ECO:0000256" key="4">
    <source>
        <dbReference type="ARBA" id="ARBA00022816"/>
    </source>
</evidence>
<reference evidence="12" key="1">
    <citation type="journal article" date="2020" name="Fungal Divers.">
        <title>Resolving the Mortierellaceae phylogeny through synthesis of multi-gene phylogenetics and phylogenomics.</title>
        <authorList>
            <person name="Vandepol N."/>
            <person name="Liber J."/>
            <person name="Desiro A."/>
            <person name="Na H."/>
            <person name="Kennedy M."/>
            <person name="Barry K."/>
            <person name="Grigoriev I.V."/>
            <person name="Miller A.N."/>
            <person name="O'Donnell K."/>
            <person name="Stajich J.E."/>
            <person name="Bonito G."/>
        </authorList>
    </citation>
    <scope>NUCLEOTIDE SEQUENCE</scope>
    <source>
        <strain evidence="12">NVP1</strain>
    </source>
</reference>
<feature type="domain" description="RanBD1" evidence="11">
    <location>
        <begin position="493"/>
        <end position="618"/>
    </location>
</feature>
<dbReference type="GO" id="GO:0051028">
    <property type="term" value="P:mRNA transport"/>
    <property type="evidence" value="ECO:0007669"/>
    <property type="project" value="UniProtKB-KW"/>
</dbReference>
<dbReference type="EMBL" id="JAAAUY010000381">
    <property type="protein sequence ID" value="KAF9330635.1"/>
    <property type="molecule type" value="Genomic_DNA"/>
</dbReference>
<dbReference type="SMART" id="SM00160">
    <property type="entry name" value="RanBD"/>
    <property type="match status" value="1"/>
</dbReference>
<dbReference type="Pfam" id="PF08911">
    <property type="entry name" value="NUP50"/>
    <property type="match status" value="1"/>
</dbReference>
<keyword evidence="7" id="KW-0811">Translocation</keyword>
<keyword evidence="8" id="KW-0906">Nuclear pore complex</keyword>
<keyword evidence="2" id="KW-0813">Transport</keyword>
<evidence type="ECO:0000259" key="11">
    <source>
        <dbReference type="PROSITE" id="PS50196"/>
    </source>
</evidence>
<evidence type="ECO:0000313" key="12">
    <source>
        <dbReference type="EMBL" id="KAF9330635.1"/>
    </source>
</evidence>
<feature type="region of interest" description="Disordered" evidence="10">
    <location>
        <begin position="310"/>
        <end position="410"/>
    </location>
</feature>
<proteinExistence type="predicted"/>
<evidence type="ECO:0000313" key="13">
    <source>
        <dbReference type="Proteomes" id="UP000696485"/>
    </source>
</evidence>
<dbReference type="SUPFAM" id="SSF50729">
    <property type="entry name" value="PH domain-like"/>
    <property type="match status" value="1"/>
</dbReference>
<dbReference type="InterPro" id="IPR015007">
    <property type="entry name" value="NUP2/50/61"/>
</dbReference>
<feature type="compositionally biased region" description="Basic and acidic residues" evidence="10">
    <location>
        <begin position="1"/>
        <end position="36"/>
    </location>
</feature>
<dbReference type="Proteomes" id="UP000696485">
    <property type="component" value="Unassembled WGS sequence"/>
</dbReference>
<dbReference type="Pfam" id="PF00638">
    <property type="entry name" value="Ran_BP1"/>
    <property type="match status" value="1"/>
</dbReference>
<keyword evidence="5" id="KW-0653">Protein transport</keyword>
<evidence type="ECO:0000256" key="5">
    <source>
        <dbReference type="ARBA" id="ARBA00022927"/>
    </source>
</evidence>
<evidence type="ECO:0000256" key="7">
    <source>
        <dbReference type="ARBA" id="ARBA00023010"/>
    </source>
</evidence>
<keyword evidence="3" id="KW-0677">Repeat</keyword>
<keyword evidence="13" id="KW-1185">Reference proteome</keyword>
<organism evidence="12 13">
    <name type="scientific">Podila minutissima</name>
    <dbReference type="NCBI Taxonomy" id="64525"/>
    <lineage>
        <taxon>Eukaryota</taxon>
        <taxon>Fungi</taxon>
        <taxon>Fungi incertae sedis</taxon>
        <taxon>Mucoromycota</taxon>
        <taxon>Mortierellomycotina</taxon>
        <taxon>Mortierellomycetes</taxon>
        <taxon>Mortierellales</taxon>
        <taxon>Mortierellaceae</taxon>
        <taxon>Podila</taxon>
    </lineage>
</organism>